<sequence length="127" mass="15311">MTEQERVIKDVITFAERNEEERMFDNVKSYINKIKRQRDNLRIELKKYQSNEKIAELENEIERLRVSSVFILNEKERKEEIKFKKEHREKCDSGIYHFFEATDLGIAVDVKCRECGVDKDITDYSAW</sequence>
<accession>A0AB34QP80</accession>
<proteinExistence type="predicted"/>
<evidence type="ECO:0000313" key="2">
    <source>
        <dbReference type="EMBL" id="KIL12119.1"/>
    </source>
</evidence>
<evidence type="ECO:0000313" key="3">
    <source>
        <dbReference type="Proteomes" id="UP000031978"/>
    </source>
</evidence>
<dbReference type="AlphaFoldDB" id="A0AB34QP80"/>
<dbReference type="Proteomes" id="UP000031978">
    <property type="component" value="Unassembled WGS sequence"/>
</dbReference>
<reference evidence="2 3" key="1">
    <citation type="submission" date="2014-12" db="EMBL/GenBank/DDBJ databases">
        <title>Draft Genome Sequences of Five Spore-Forming Food Isolates of Bacillus pumilus.</title>
        <authorList>
            <person name="de Jong A."/>
            <person name="van Heel A.J."/>
            <person name="Montalban-Lopez M."/>
            <person name="Krawczyk A.O."/>
            <person name="Berendsen E.M."/>
            <person name="Wells-Bennik M."/>
            <person name="Kuipers O.P."/>
        </authorList>
    </citation>
    <scope>NUCLEOTIDE SEQUENCE [LARGE SCALE GENOMIC DNA]</scope>
    <source>
        <strain evidence="2 3">B4127</strain>
    </source>
</reference>
<feature type="coiled-coil region" evidence="1">
    <location>
        <begin position="31"/>
        <end position="74"/>
    </location>
</feature>
<gene>
    <name evidence="2" type="ORF">B4127_1450</name>
</gene>
<keyword evidence="1" id="KW-0175">Coiled coil</keyword>
<evidence type="ECO:0000256" key="1">
    <source>
        <dbReference type="SAM" id="Coils"/>
    </source>
</evidence>
<organism evidence="2 3">
    <name type="scientific">Bacillus pumilus</name>
    <name type="common">Bacillus mesentericus</name>
    <dbReference type="NCBI Taxonomy" id="1408"/>
    <lineage>
        <taxon>Bacteria</taxon>
        <taxon>Bacillati</taxon>
        <taxon>Bacillota</taxon>
        <taxon>Bacilli</taxon>
        <taxon>Bacillales</taxon>
        <taxon>Bacillaceae</taxon>
        <taxon>Bacillus</taxon>
    </lineage>
</organism>
<comment type="caution">
    <text evidence="2">The sequence shown here is derived from an EMBL/GenBank/DDBJ whole genome shotgun (WGS) entry which is preliminary data.</text>
</comment>
<protein>
    <recommendedName>
        <fullName evidence="4">DNA replication initiation control protein YabA</fullName>
    </recommendedName>
</protein>
<dbReference type="RefSeq" id="WP_044141662.1">
    <property type="nucleotide sequence ID" value="NZ_JXCL01000040.1"/>
</dbReference>
<evidence type="ECO:0008006" key="4">
    <source>
        <dbReference type="Google" id="ProtNLM"/>
    </source>
</evidence>
<dbReference type="EMBL" id="JXCL01000040">
    <property type="protein sequence ID" value="KIL12119.1"/>
    <property type="molecule type" value="Genomic_DNA"/>
</dbReference>
<name>A0AB34QP80_BACPU</name>